<dbReference type="CDD" id="cd12286">
    <property type="entry name" value="RRM_Man1"/>
    <property type="match status" value="1"/>
</dbReference>
<dbReference type="CTD" id="37838"/>
<dbReference type="GO" id="GO:0006998">
    <property type="term" value="P:nuclear envelope organization"/>
    <property type="evidence" value="ECO:0007669"/>
    <property type="project" value="TreeGrafter"/>
</dbReference>
<evidence type="ECO:0000256" key="5">
    <source>
        <dbReference type="ARBA" id="ARBA00023136"/>
    </source>
</evidence>
<dbReference type="SUPFAM" id="SSF54928">
    <property type="entry name" value="RNA-binding domain, RBD"/>
    <property type="match status" value="1"/>
</dbReference>
<feature type="transmembrane region" description="Helical" evidence="7">
    <location>
        <begin position="194"/>
        <end position="212"/>
    </location>
</feature>
<feature type="domain" description="LEM" evidence="8">
    <location>
        <begin position="1"/>
        <end position="43"/>
    </location>
</feature>
<dbReference type="InterPro" id="IPR003887">
    <property type="entry name" value="LEM_dom"/>
</dbReference>
<dbReference type="Gene3D" id="1.10.720.40">
    <property type="match status" value="1"/>
</dbReference>
<dbReference type="RefSeq" id="XP_025405667.1">
    <property type="nucleotide sequence ID" value="XM_025549882.1"/>
</dbReference>
<name>A0A8B8F5R0_9HEMI</name>
<dbReference type="GO" id="GO:0005637">
    <property type="term" value="C:nuclear inner membrane"/>
    <property type="evidence" value="ECO:0007669"/>
    <property type="project" value="UniProtKB-SubCell"/>
</dbReference>
<dbReference type="Pfam" id="PF09402">
    <property type="entry name" value="MSC"/>
    <property type="match status" value="1"/>
</dbReference>
<evidence type="ECO:0000259" key="8">
    <source>
        <dbReference type="PROSITE" id="PS50954"/>
    </source>
</evidence>
<dbReference type="PROSITE" id="PS50954">
    <property type="entry name" value="LEM"/>
    <property type="match status" value="1"/>
</dbReference>
<dbReference type="InterPro" id="IPR018996">
    <property type="entry name" value="Man1/Src1-like_C"/>
</dbReference>
<keyword evidence="3 7" id="KW-0812">Transmembrane</keyword>
<evidence type="ECO:0000256" key="3">
    <source>
        <dbReference type="ARBA" id="ARBA00022692"/>
    </source>
</evidence>
<evidence type="ECO:0000256" key="2">
    <source>
        <dbReference type="ARBA" id="ARBA00022553"/>
    </source>
</evidence>
<keyword evidence="6" id="KW-0539">Nucleus</keyword>
<evidence type="ECO:0000313" key="11">
    <source>
        <dbReference type="RefSeq" id="XP_025405667.1"/>
    </source>
</evidence>
<dbReference type="Gene3D" id="3.30.70.330">
    <property type="match status" value="1"/>
</dbReference>
<dbReference type="Gene3D" id="1.10.10.1180">
    <property type="entry name" value="MAN1, winged-helix domain"/>
    <property type="match status" value="1"/>
</dbReference>
<keyword evidence="2" id="KW-0597">Phosphoprotein</keyword>
<dbReference type="GeneID" id="112679925"/>
<gene>
    <name evidence="10 11" type="primary">LOC112679925</name>
</gene>
<dbReference type="InterPro" id="IPR041885">
    <property type="entry name" value="MAN1_winged_helix_dom"/>
</dbReference>
<dbReference type="Proteomes" id="UP000694846">
    <property type="component" value="Unplaced"/>
</dbReference>
<reference evidence="10 11" key="1">
    <citation type="submission" date="2025-04" db="UniProtKB">
        <authorList>
            <consortium name="RefSeq"/>
        </authorList>
    </citation>
    <scope>IDENTIFICATION</scope>
    <source>
        <tissue evidence="10 11">Whole body</tissue>
    </source>
</reference>
<keyword evidence="4 7" id="KW-1133">Transmembrane helix</keyword>
<dbReference type="GO" id="GO:0031490">
    <property type="term" value="F:chromatin DNA binding"/>
    <property type="evidence" value="ECO:0007669"/>
    <property type="project" value="TreeGrafter"/>
</dbReference>
<evidence type="ECO:0000256" key="7">
    <source>
        <dbReference type="SAM" id="Phobius"/>
    </source>
</evidence>
<sequence>MGEHLTDQELRHRLSVFNTVVPPVTNSTRGLLLKKLAKLEHDANVQMNQVGSSVKDNSSLLNVSNWNNSASEDEDQNSYLLPDSKKFLNKLPEIQTEIKTPRLLDSSINITSREPVIRRPRSDPLTETPNADKAIQRWRKKMMDQSQNNSDVTNTSQFDFQSPVLSIYSQNSRRYVQPTPQRHQGTSYTRNTQYIILLFVGFFVVIFGLYFTSIQSSTFVLPSGVLNTLCAVKNLETLDCNAEQEKTQLLYNFLISEVQDKFIKNQCENSDIKPIMEAKTVFEYISTHENMPSRDIEELIGLFMNIAKTYSDSPIGFDDNAFNINVQPNLPIFCAVKNIFANMFYLVLWLGVVALAIISVYFGICYVTTKSEKHRQEVNRLVESTIDLLKQQAQYRPNEGYLPIIHIRDQLIPLNERQAKSKIWNEVEQYFTESESRVRSGIQQIDGEDFHVWRWVQPMSPGSAKKVWQGQAFETNEGSMNSPQPSPTSCLKIRHMFGPDSLIGTDCITRVKDAILEKCDGVEVLHLSVDGNSLEGCVYVKCASPAEAGKAYRQLHGFWYDGKLVTVKFLRLERYHQRFPDAVSATIPLRPSNNEKRSLQ</sequence>
<evidence type="ECO:0000256" key="1">
    <source>
        <dbReference type="ARBA" id="ARBA00004473"/>
    </source>
</evidence>
<accession>A0A8B8F5R0</accession>
<evidence type="ECO:0000256" key="6">
    <source>
        <dbReference type="ARBA" id="ARBA00023242"/>
    </source>
</evidence>
<dbReference type="InterPro" id="IPR035979">
    <property type="entry name" value="RBD_domain_sf"/>
</dbReference>
<dbReference type="AlphaFoldDB" id="A0A8B8F5R0"/>
<organism evidence="9 11">
    <name type="scientific">Sipha flava</name>
    <name type="common">yellow sugarcane aphid</name>
    <dbReference type="NCBI Taxonomy" id="143950"/>
    <lineage>
        <taxon>Eukaryota</taxon>
        <taxon>Metazoa</taxon>
        <taxon>Ecdysozoa</taxon>
        <taxon>Arthropoda</taxon>
        <taxon>Hexapoda</taxon>
        <taxon>Insecta</taxon>
        <taxon>Pterygota</taxon>
        <taxon>Neoptera</taxon>
        <taxon>Paraneoptera</taxon>
        <taxon>Hemiptera</taxon>
        <taxon>Sternorrhyncha</taxon>
        <taxon>Aphidomorpha</taxon>
        <taxon>Aphidoidea</taxon>
        <taxon>Aphididae</taxon>
        <taxon>Sipha</taxon>
    </lineage>
</organism>
<dbReference type="InterPro" id="IPR012677">
    <property type="entry name" value="Nucleotide-bd_a/b_plait_sf"/>
</dbReference>
<feature type="transmembrane region" description="Helical" evidence="7">
    <location>
        <begin position="343"/>
        <end position="367"/>
    </location>
</feature>
<dbReference type="InterPro" id="IPR011015">
    <property type="entry name" value="LEM/LEM-like_dom_sf"/>
</dbReference>
<dbReference type="InterPro" id="IPR052277">
    <property type="entry name" value="INM_ESCRT-Associated"/>
</dbReference>
<protein>
    <submittedName>
        <fullName evidence="10 11">Inner nuclear membrane protein Man1</fullName>
    </submittedName>
</protein>
<dbReference type="PANTHER" id="PTHR13428">
    <property type="entry name" value="INNER NUCLEAR MEMBRANE PROTEIN MAN1 LEM DOMAIN CONTAINING PROTEIN"/>
    <property type="match status" value="1"/>
</dbReference>
<dbReference type="InterPro" id="IPR034394">
    <property type="entry name" value="Man1_RRM"/>
</dbReference>
<keyword evidence="5 7" id="KW-0472">Membrane</keyword>
<keyword evidence="9" id="KW-1185">Reference proteome</keyword>
<evidence type="ECO:0000313" key="10">
    <source>
        <dbReference type="RefSeq" id="XP_025405660.1"/>
    </source>
</evidence>
<evidence type="ECO:0000256" key="4">
    <source>
        <dbReference type="ARBA" id="ARBA00022989"/>
    </source>
</evidence>
<dbReference type="SUPFAM" id="SSF63451">
    <property type="entry name" value="LEM domain"/>
    <property type="match status" value="1"/>
</dbReference>
<dbReference type="Pfam" id="PF03020">
    <property type="entry name" value="LEM"/>
    <property type="match status" value="1"/>
</dbReference>
<dbReference type="FunFam" id="3.30.70.330:FF:000176">
    <property type="entry name" value="Inner nuclear membrane protein Man1"/>
    <property type="match status" value="1"/>
</dbReference>
<comment type="subcellular location">
    <subcellularLocation>
        <location evidence="1">Nucleus inner membrane</location>
        <topology evidence="1">Multi-pass membrane protein</topology>
    </subcellularLocation>
</comment>
<dbReference type="RefSeq" id="XP_025405660.1">
    <property type="nucleotide sequence ID" value="XM_025549875.1"/>
</dbReference>
<dbReference type="PANTHER" id="PTHR13428:SF12">
    <property type="entry name" value="INNER NUCLEAR MEMBRANE PROTEIN MAN1"/>
    <property type="match status" value="1"/>
</dbReference>
<evidence type="ECO:0000313" key="9">
    <source>
        <dbReference type="Proteomes" id="UP000694846"/>
    </source>
</evidence>
<dbReference type="GO" id="GO:0030514">
    <property type="term" value="P:negative regulation of BMP signaling pathway"/>
    <property type="evidence" value="ECO:0007669"/>
    <property type="project" value="TreeGrafter"/>
</dbReference>
<dbReference type="OrthoDB" id="118234at2759"/>
<proteinExistence type="predicted"/>